<dbReference type="eggNOG" id="COG0810">
    <property type="taxonomic scope" value="Bacteria"/>
</dbReference>
<dbReference type="Gene3D" id="3.30.1150.10">
    <property type="match status" value="1"/>
</dbReference>
<dbReference type="PANTHER" id="PTHR33446">
    <property type="entry name" value="PROTEIN TONB-RELATED"/>
    <property type="match status" value="1"/>
</dbReference>
<dbReference type="InterPro" id="IPR029016">
    <property type="entry name" value="GAF-like_dom_sf"/>
</dbReference>
<keyword evidence="3" id="KW-0813">Transport</keyword>
<dbReference type="PRINTS" id="PR01217">
    <property type="entry name" value="PRICHEXTENSN"/>
</dbReference>
<dbReference type="SMART" id="SM00065">
    <property type="entry name" value="GAF"/>
    <property type="match status" value="1"/>
</dbReference>
<dbReference type="Gene3D" id="3.30.450.40">
    <property type="match status" value="1"/>
</dbReference>
<feature type="compositionally biased region" description="Basic and acidic residues" evidence="10">
    <location>
        <begin position="292"/>
        <end position="314"/>
    </location>
</feature>
<feature type="region of interest" description="Disordered" evidence="10">
    <location>
        <begin position="179"/>
        <end position="342"/>
    </location>
</feature>
<comment type="similarity">
    <text evidence="2">Belongs to the TonB family.</text>
</comment>
<feature type="compositionally biased region" description="Low complexity" evidence="10">
    <location>
        <begin position="240"/>
        <end position="250"/>
    </location>
</feature>
<name>Q1IRK4_KORVE</name>
<keyword evidence="8" id="KW-1133">Transmembrane helix</keyword>
<dbReference type="InterPro" id="IPR037682">
    <property type="entry name" value="TonB_C"/>
</dbReference>
<gene>
    <name evidence="12" type="ordered locus">Acid345_1494</name>
</gene>
<dbReference type="Proteomes" id="UP000002432">
    <property type="component" value="Chromosome"/>
</dbReference>
<dbReference type="InterPro" id="IPR006260">
    <property type="entry name" value="TonB/TolA_C"/>
</dbReference>
<evidence type="ECO:0000259" key="11">
    <source>
        <dbReference type="PROSITE" id="PS52015"/>
    </source>
</evidence>
<dbReference type="eggNOG" id="COG2203">
    <property type="taxonomic scope" value="Bacteria"/>
</dbReference>
<evidence type="ECO:0000256" key="2">
    <source>
        <dbReference type="ARBA" id="ARBA00006555"/>
    </source>
</evidence>
<comment type="subcellular location">
    <subcellularLocation>
        <location evidence="1">Cell inner membrane</location>
        <topology evidence="1">Single-pass membrane protein</topology>
        <orientation evidence="1">Periplasmic side</orientation>
    </subcellularLocation>
</comment>
<evidence type="ECO:0000256" key="1">
    <source>
        <dbReference type="ARBA" id="ARBA00004383"/>
    </source>
</evidence>
<reference evidence="12 13" key="1">
    <citation type="journal article" date="2009" name="Appl. Environ. Microbiol.">
        <title>Three genomes from the phylum Acidobacteria provide insight into the lifestyles of these microorganisms in soils.</title>
        <authorList>
            <person name="Ward N.L."/>
            <person name="Challacombe J.F."/>
            <person name="Janssen P.H."/>
            <person name="Henrissat B."/>
            <person name="Coutinho P.M."/>
            <person name="Wu M."/>
            <person name="Xie G."/>
            <person name="Haft D.H."/>
            <person name="Sait M."/>
            <person name="Badger J."/>
            <person name="Barabote R.D."/>
            <person name="Bradley B."/>
            <person name="Brettin T.S."/>
            <person name="Brinkac L.M."/>
            <person name="Bruce D."/>
            <person name="Creasy T."/>
            <person name="Daugherty S.C."/>
            <person name="Davidsen T.M."/>
            <person name="DeBoy R.T."/>
            <person name="Detter J.C."/>
            <person name="Dodson R.J."/>
            <person name="Durkin A.S."/>
            <person name="Ganapathy A."/>
            <person name="Gwinn-Giglio M."/>
            <person name="Han C.S."/>
            <person name="Khouri H."/>
            <person name="Kiss H."/>
            <person name="Kothari S.P."/>
            <person name="Madupu R."/>
            <person name="Nelson K.E."/>
            <person name="Nelson W.C."/>
            <person name="Paulsen I."/>
            <person name="Penn K."/>
            <person name="Ren Q."/>
            <person name="Rosovitz M.J."/>
            <person name="Selengut J.D."/>
            <person name="Shrivastava S."/>
            <person name="Sullivan S.A."/>
            <person name="Tapia R."/>
            <person name="Thompson L.S."/>
            <person name="Watkins K.L."/>
            <person name="Yang Q."/>
            <person name="Yu C."/>
            <person name="Zafar N."/>
            <person name="Zhou L."/>
            <person name="Kuske C.R."/>
        </authorList>
    </citation>
    <scope>NUCLEOTIDE SEQUENCE [LARGE SCALE GENOMIC DNA]</scope>
    <source>
        <strain evidence="12 13">Ellin345</strain>
    </source>
</reference>
<evidence type="ECO:0000313" key="12">
    <source>
        <dbReference type="EMBL" id="ABF40496.1"/>
    </source>
</evidence>
<dbReference type="PROSITE" id="PS52015">
    <property type="entry name" value="TONB_CTD"/>
    <property type="match status" value="1"/>
</dbReference>
<dbReference type="Pfam" id="PF13185">
    <property type="entry name" value="GAF_2"/>
    <property type="match status" value="1"/>
</dbReference>
<dbReference type="InterPro" id="IPR051045">
    <property type="entry name" value="TonB-dependent_transducer"/>
</dbReference>
<dbReference type="SUPFAM" id="SSF74653">
    <property type="entry name" value="TolA/TonB C-terminal domain"/>
    <property type="match status" value="1"/>
</dbReference>
<proteinExistence type="inferred from homology"/>
<feature type="domain" description="TonB C-terminal" evidence="11">
    <location>
        <begin position="493"/>
        <end position="582"/>
    </location>
</feature>
<evidence type="ECO:0000256" key="7">
    <source>
        <dbReference type="ARBA" id="ARBA00022927"/>
    </source>
</evidence>
<dbReference type="InterPro" id="IPR003018">
    <property type="entry name" value="GAF"/>
</dbReference>
<keyword evidence="6" id="KW-0812">Transmembrane</keyword>
<dbReference type="SUPFAM" id="SSF55781">
    <property type="entry name" value="GAF domain-like"/>
    <property type="match status" value="1"/>
</dbReference>
<dbReference type="GO" id="GO:0055085">
    <property type="term" value="P:transmembrane transport"/>
    <property type="evidence" value="ECO:0007669"/>
    <property type="project" value="InterPro"/>
</dbReference>
<feature type="compositionally biased region" description="Pro residues" evidence="10">
    <location>
        <begin position="183"/>
        <end position="224"/>
    </location>
</feature>
<evidence type="ECO:0000256" key="5">
    <source>
        <dbReference type="ARBA" id="ARBA00022519"/>
    </source>
</evidence>
<evidence type="ECO:0000256" key="3">
    <source>
        <dbReference type="ARBA" id="ARBA00022448"/>
    </source>
</evidence>
<dbReference type="HOGENOM" id="CLU_468325_0_0_0"/>
<feature type="region of interest" description="Disordered" evidence="10">
    <location>
        <begin position="365"/>
        <end position="455"/>
    </location>
</feature>
<keyword evidence="13" id="KW-1185">Reference proteome</keyword>
<feature type="compositionally biased region" description="Polar residues" evidence="10">
    <location>
        <begin position="410"/>
        <end position="424"/>
    </location>
</feature>
<dbReference type="KEGG" id="aba:Acid345_1494"/>
<evidence type="ECO:0000256" key="9">
    <source>
        <dbReference type="ARBA" id="ARBA00023136"/>
    </source>
</evidence>
<keyword evidence="9" id="KW-0472">Membrane</keyword>
<dbReference type="AlphaFoldDB" id="Q1IRK4"/>
<feature type="compositionally biased region" description="Low complexity" evidence="10">
    <location>
        <begin position="374"/>
        <end position="409"/>
    </location>
</feature>
<evidence type="ECO:0000256" key="4">
    <source>
        <dbReference type="ARBA" id="ARBA00022475"/>
    </source>
</evidence>
<organism evidence="12 13">
    <name type="scientific">Koribacter versatilis (strain Ellin345)</name>
    <dbReference type="NCBI Taxonomy" id="204669"/>
    <lineage>
        <taxon>Bacteria</taxon>
        <taxon>Pseudomonadati</taxon>
        <taxon>Acidobacteriota</taxon>
        <taxon>Terriglobia</taxon>
        <taxon>Terriglobales</taxon>
        <taxon>Candidatus Korobacteraceae</taxon>
        <taxon>Candidatus Korobacter</taxon>
    </lineage>
</organism>
<dbReference type="STRING" id="204669.Acid345_1494"/>
<evidence type="ECO:0000256" key="8">
    <source>
        <dbReference type="ARBA" id="ARBA00022989"/>
    </source>
</evidence>
<dbReference type="EnsemblBacteria" id="ABF40496">
    <property type="protein sequence ID" value="ABF40496"/>
    <property type="gene ID" value="Acid345_1494"/>
</dbReference>
<dbReference type="NCBIfam" id="TIGR01352">
    <property type="entry name" value="tonB_Cterm"/>
    <property type="match status" value="1"/>
</dbReference>
<keyword evidence="7" id="KW-0653">Protein transport</keyword>
<sequence length="582" mass="59845">MPDSVTKDSEFEIQYPPSILEDVTKLVQRVQTFTGAAGAAIALREGEDMVCRGSRGNNAPDVGMVLSTDGTFTGLAVTGMKAVRCDDTENDSRVDPEISRALRIKSMAVVPVLSGMRVSGVIATFSSAASAFSDTHMAVLKTMADGLGASIQRFLEVQGISTGAPMVSAAAAAAPAPVARPQVAPPPPPPPAPKVEAPRPAPPPPPAPPKIEAPRPTPPPPPAPKIEAPKLAPPAPAPMPVAAAPAPAVERAPEPPKPPPQPPKRQEQKQQGKWKPVAPPKQEEEAPVIEKPAPKPEPKAQPKPEPKPEPKPQPKAEPVIAAPSFSYEAKTEEGEGGGNKGMIFGGVAAAVLVIAIGGYFMMGKKSSPAPAPPTTTTQPAPENTANTTPASNVTGTVTTGANPAAANNTKPQDQGKNNNNTTASKPEEQQQAKPAAAPLVVGSAPSASNKPQQVADVSAPSLNLAGAAGAGPNLDVPVTSSAPKLSAPAPANAVIVPSRLVQRVNPNYPQSAKQYRIEGAVTLSATIGSDGHVKDAKVLNGPPMLRDSALNAVRQWKYAPSTVNGRPVESSVQIVLQFKMPS</sequence>
<accession>Q1IRK4</accession>
<evidence type="ECO:0000256" key="6">
    <source>
        <dbReference type="ARBA" id="ARBA00022692"/>
    </source>
</evidence>
<evidence type="ECO:0000256" key="10">
    <source>
        <dbReference type="SAM" id="MobiDB-lite"/>
    </source>
</evidence>
<dbReference type="OrthoDB" id="123206at2"/>
<dbReference type="EMBL" id="CP000360">
    <property type="protein sequence ID" value="ABF40496.1"/>
    <property type="molecule type" value="Genomic_DNA"/>
</dbReference>
<protein>
    <submittedName>
        <fullName evidence="12">GAF sensor protein</fullName>
    </submittedName>
</protein>
<keyword evidence="4" id="KW-1003">Cell membrane</keyword>
<keyword evidence="5" id="KW-0997">Cell inner membrane</keyword>
<dbReference type="GO" id="GO:0015031">
    <property type="term" value="P:protein transport"/>
    <property type="evidence" value="ECO:0007669"/>
    <property type="project" value="UniProtKB-KW"/>
</dbReference>
<dbReference type="Pfam" id="PF03544">
    <property type="entry name" value="TonB_C"/>
    <property type="match status" value="1"/>
</dbReference>
<dbReference type="RefSeq" id="WP_011522298.1">
    <property type="nucleotide sequence ID" value="NC_008009.1"/>
</dbReference>
<evidence type="ECO:0000313" key="13">
    <source>
        <dbReference type="Proteomes" id="UP000002432"/>
    </source>
</evidence>
<dbReference type="GO" id="GO:0005886">
    <property type="term" value="C:plasma membrane"/>
    <property type="evidence" value="ECO:0007669"/>
    <property type="project" value="UniProtKB-SubCell"/>
</dbReference>